<dbReference type="AlphaFoldDB" id="A0A0M6WY62"/>
<dbReference type="Proteomes" id="UP000446657">
    <property type="component" value="Unassembled WGS sequence"/>
</dbReference>
<keyword evidence="1" id="KW-0813">Transport</keyword>
<dbReference type="PANTHER" id="PTHR42939:SF1">
    <property type="entry name" value="ABC TRANSPORTER ATP-BINDING PROTEIN ALBC-RELATED"/>
    <property type="match status" value="1"/>
</dbReference>
<dbReference type="SUPFAM" id="SSF52540">
    <property type="entry name" value="P-loop containing nucleoside triphosphate hydrolases"/>
    <property type="match status" value="1"/>
</dbReference>
<keyword evidence="8" id="KW-1185">Reference proteome</keyword>
<dbReference type="STRING" id="301302.ERS852420_01094"/>
<organism evidence="5 8">
    <name type="scientific">Roseburia faecis</name>
    <dbReference type="NCBI Taxonomy" id="301302"/>
    <lineage>
        <taxon>Bacteria</taxon>
        <taxon>Bacillati</taxon>
        <taxon>Bacillota</taxon>
        <taxon>Clostridia</taxon>
        <taxon>Lachnospirales</taxon>
        <taxon>Lachnospiraceae</taxon>
        <taxon>Roseburia</taxon>
    </lineage>
</organism>
<sequence>MLEVVHVTKRYRKVLANDDINLTIEDGRIGVLLGPNGAGKSTIIKCIMGFLKYQGQIQVNGLENKSIEAKKIMGYIPEIPSLYPNLTVDEHMEFIARAYKLKDYKAYKDALLERFDLTDKKKKFGDELSKGMQQKLSICCGLLPRPRLVLFDEPMIGLDPHAIKELKKVFEELRDSGCMVLVSTHMIDSMEELWDTTYIMKQGRVAAVVERENLKDNNKSLEDIFFEITEGAALEREV</sequence>
<dbReference type="EMBL" id="CVRR01000071">
    <property type="protein sequence ID" value="CRL42600.1"/>
    <property type="molecule type" value="Genomic_DNA"/>
</dbReference>
<dbReference type="SMART" id="SM00382">
    <property type="entry name" value="AAA"/>
    <property type="match status" value="1"/>
</dbReference>
<name>A0A0M6WY62_9FIRM</name>
<evidence type="ECO:0000256" key="1">
    <source>
        <dbReference type="ARBA" id="ARBA00022448"/>
    </source>
</evidence>
<evidence type="ECO:0000256" key="2">
    <source>
        <dbReference type="ARBA" id="ARBA00022741"/>
    </source>
</evidence>
<evidence type="ECO:0000313" key="8">
    <source>
        <dbReference type="Proteomes" id="UP000049979"/>
    </source>
</evidence>
<keyword evidence="2" id="KW-0547">Nucleotide-binding</keyword>
<dbReference type="RefSeq" id="WP_022045155.1">
    <property type="nucleotide sequence ID" value="NZ_CP173697.1"/>
</dbReference>
<dbReference type="OrthoDB" id="9775135at2"/>
<evidence type="ECO:0000313" key="5">
    <source>
        <dbReference type="EMBL" id="CRL42600.1"/>
    </source>
</evidence>
<accession>A0A0M6WY62</accession>
<protein>
    <submittedName>
        <fullName evidence="6">ABC-type transporter ATP-binding protein EcsA</fullName>
    </submittedName>
    <submittedName>
        <fullName evidence="7">ATP-binding cassette domain-containing protein</fullName>
    </submittedName>
</protein>
<evidence type="ECO:0000313" key="7">
    <source>
        <dbReference type="EMBL" id="MTR82805.1"/>
    </source>
</evidence>
<dbReference type="InterPro" id="IPR017871">
    <property type="entry name" value="ABC_transporter-like_CS"/>
</dbReference>
<dbReference type="InterPro" id="IPR051782">
    <property type="entry name" value="ABC_Transporter_VariousFunc"/>
</dbReference>
<dbReference type="Proteomes" id="UP000095495">
    <property type="component" value="Unassembled WGS sequence"/>
</dbReference>
<dbReference type="InterPro" id="IPR003593">
    <property type="entry name" value="AAA+_ATPase"/>
</dbReference>
<dbReference type="EMBL" id="WNAL01000037">
    <property type="protein sequence ID" value="MTR82805.1"/>
    <property type="molecule type" value="Genomic_DNA"/>
</dbReference>
<dbReference type="Gene3D" id="3.40.50.300">
    <property type="entry name" value="P-loop containing nucleotide triphosphate hydrolases"/>
    <property type="match status" value="1"/>
</dbReference>
<evidence type="ECO:0000313" key="9">
    <source>
        <dbReference type="Proteomes" id="UP000095495"/>
    </source>
</evidence>
<evidence type="ECO:0000256" key="3">
    <source>
        <dbReference type="ARBA" id="ARBA00022840"/>
    </source>
</evidence>
<proteinExistence type="predicted"/>
<dbReference type="PANTHER" id="PTHR42939">
    <property type="entry name" value="ABC TRANSPORTER ATP-BINDING PROTEIN ALBC-RELATED"/>
    <property type="match status" value="1"/>
</dbReference>
<dbReference type="PROSITE" id="PS50893">
    <property type="entry name" value="ABC_TRANSPORTER_2"/>
    <property type="match status" value="1"/>
</dbReference>
<dbReference type="CDD" id="cd03230">
    <property type="entry name" value="ABC_DR_subfamily_A"/>
    <property type="match status" value="1"/>
</dbReference>
<dbReference type="Pfam" id="PF00005">
    <property type="entry name" value="ABC_tran"/>
    <property type="match status" value="1"/>
</dbReference>
<dbReference type="GO" id="GO:0005524">
    <property type="term" value="F:ATP binding"/>
    <property type="evidence" value="ECO:0007669"/>
    <property type="project" value="UniProtKB-KW"/>
</dbReference>
<dbReference type="InterPro" id="IPR027417">
    <property type="entry name" value="P-loop_NTPase"/>
</dbReference>
<reference evidence="8" key="2">
    <citation type="submission" date="2015-05" db="EMBL/GenBank/DDBJ databases">
        <authorList>
            <consortium name="Pathogen Informatics"/>
        </authorList>
    </citation>
    <scope>NUCLEOTIDE SEQUENCE [LARGE SCALE GENOMIC DNA]</scope>
    <source>
        <strain evidence="6 9">2789STDY5608863</strain>
        <strain evidence="8">M72</strain>
    </source>
</reference>
<evidence type="ECO:0000313" key="10">
    <source>
        <dbReference type="Proteomes" id="UP000446657"/>
    </source>
</evidence>
<dbReference type="InterPro" id="IPR003439">
    <property type="entry name" value="ABC_transporter-like_ATP-bd"/>
</dbReference>
<gene>
    <name evidence="6" type="primary">ecsA_1</name>
    <name evidence="6" type="ORF">ERS852420_01094</name>
    <name evidence="7" type="ORF">GMD30_14195</name>
    <name evidence="5" type="ORF">M72_16091</name>
</gene>
<evidence type="ECO:0000313" key="6">
    <source>
        <dbReference type="EMBL" id="CUM84960.1"/>
    </source>
</evidence>
<dbReference type="Proteomes" id="UP000049979">
    <property type="component" value="Unassembled WGS sequence"/>
</dbReference>
<dbReference type="GO" id="GO:0016887">
    <property type="term" value="F:ATP hydrolysis activity"/>
    <property type="evidence" value="ECO:0007669"/>
    <property type="project" value="InterPro"/>
</dbReference>
<dbReference type="EMBL" id="CYXV01000003">
    <property type="protein sequence ID" value="CUM84960.1"/>
    <property type="molecule type" value="Genomic_DNA"/>
</dbReference>
<evidence type="ECO:0000259" key="4">
    <source>
        <dbReference type="PROSITE" id="PS50893"/>
    </source>
</evidence>
<reference evidence="5" key="1">
    <citation type="submission" date="2015-05" db="EMBL/GenBank/DDBJ databases">
        <authorList>
            <person name="Wang D.B."/>
            <person name="Wang M."/>
        </authorList>
    </citation>
    <scope>NUCLEOTIDE SEQUENCE [LARGE SCALE GENOMIC DNA]</scope>
    <source>
        <strain evidence="5">M72</strain>
    </source>
</reference>
<reference evidence="7 10" key="3">
    <citation type="journal article" date="2019" name="Nat. Med.">
        <title>A library of human gut bacterial isolates paired with longitudinal multiomics data enables mechanistic microbiome research.</title>
        <authorList>
            <person name="Poyet M."/>
            <person name="Groussin M."/>
            <person name="Gibbons S.M."/>
            <person name="Avila-Pacheco J."/>
            <person name="Jiang X."/>
            <person name="Kearney S.M."/>
            <person name="Perrotta A.R."/>
            <person name="Berdy B."/>
            <person name="Zhao S."/>
            <person name="Lieberman T.D."/>
            <person name="Swanson P.K."/>
            <person name="Smith M."/>
            <person name="Roesemann S."/>
            <person name="Alexander J.E."/>
            <person name="Rich S.A."/>
            <person name="Livny J."/>
            <person name="Vlamakis H."/>
            <person name="Clish C."/>
            <person name="Bullock K."/>
            <person name="Deik A."/>
            <person name="Scott J."/>
            <person name="Pierce K.A."/>
            <person name="Xavier R.J."/>
            <person name="Alm E.J."/>
        </authorList>
    </citation>
    <scope>NUCLEOTIDE SEQUENCE [LARGE SCALE GENOMIC DNA]</scope>
    <source>
        <strain evidence="7 10">BIOML-A1</strain>
    </source>
</reference>
<feature type="domain" description="ABC transporter" evidence="4">
    <location>
        <begin position="2"/>
        <end position="227"/>
    </location>
</feature>
<dbReference type="PROSITE" id="PS00211">
    <property type="entry name" value="ABC_TRANSPORTER_1"/>
    <property type="match status" value="1"/>
</dbReference>
<keyword evidence="3 6" id="KW-0067">ATP-binding</keyword>